<feature type="domain" description="PilZ" evidence="2">
    <location>
        <begin position="33"/>
        <end position="93"/>
    </location>
</feature>
<dbReference type="SUPFAM" id="SSF141371">
    <property type="entry name" value="PilZ domain-like"/>
    <property type="match status" value="1"/>
</dbReference>
<name>A0A142VUG1_9SPHN</name>
<dbReference type="InterPro" id="IPR009875">
    <property type="entry name" value="PilZ_domain"/>
</dbReference>
<dbReference type="EMBL" id="CP013342">
    <property type="protein sequence ID" value="AMU93438.1"/>
    <property type="molecule type" value="Genomic_DNA"/>
</dbReference>
<evidence type="ECO:0000259" key="2">
    <source>
        <dbReference type="Pfam" id="PF07238"/>
    </source>
</evidence>
<evidence type="ECO:0000256" key="1">
    <source>
        <dbReference type="SAM" id="MobiDB-lite"/>
    </source>
</evidence>
<proteinExistence type="predicted"/>
<dbReference type="Proteomes" id="UP000076234">
    <property type="component" value="Chromosome"/>
</dbReference>
<protein>
    <submittedName>
        <fullName evidence="3">Pilus assembly protein PilZ</fullName>
    </submittedName>
</protein>
<reference evidence="4" key="1">
    <citation type="submission" date="2015-11" db="EMBL/GenBank/DDBJ databases">
        <title>Complete genome sequence of a polyethylene glycol-degrading strain Sphingopyxis terrae strain 203-1 (NBRC 15098).</title>
        <authorList>
            <person name="Yoshiyuki O."/>
            <person name="Shouta N."/>
            <person name="Nagata Y."/>
            <person name="Numata M."/>
            <person name="Tsuchikane K."/>
            <person name="Hosoyama A."/>
            <person name="Yamazoe A."/>
            <person name="Tsuda M."/>
            <person name="Fujita N."/>
            <person name="Kawai F."/>
        </authorList>
    </citation>
    <scope>NUCLEOTIDE SEQUENCE [LARGE SCALE GENOMIC DNA]</scope>
    <source>
        <strain evidence="4">203-1</strain>
    </source>
</reference>
<gene>
    <name evidence="3" type="ORF">AOA14_02325</name>
</gene>
<dbReference type="Pfam" id="PF07238">
    <property type="entry name" value="PilZ"/>
    <property type="match status" value="1"/>
</dbReference>
<dbReference type="RefSeq" id="WP_062900615.1">
    <property type="nucleotide sequence ID" value="NZ_CP013342.1"/>
</dbReference>
<evidence type="ECO:0000313" key="3">
    <source>
        <dbReference type="EMBL" id="AMU93438.1"/>
    </source>
</evidence>
<dbReference type="KEGG" id="ster:AOA14_02325"/>
<evidence type="ECO:0000313" key="4">
    <source>
        <dbReference type="Proteomes" id="UP000076234"/>
    </source>
</evidence>
<sequence length="145" mass="16033">MPNFEADTASTASAEKRQPRQSRLVKASLACDRLGRFDVTLRNISETGVGGQSPHVLQVGERLTVYLPGHQPMEGVVRWVSDKRFGLQTERTIEPARLRAAHADQLVAADSKAEFQIMAPTQMSTWRPGLRQVSSLPGHYGKPKI</sequence>
<reference evidence="3 4" key="2">
    <citation type="journal article" date="2016" name="Genome Announc.">
        <title>Complete Genome Sequence of Sphingopyxis terrae Strain 203-1 (NBRC 111660), a Polyethylene Glycol Degrader.</title>
        <authorList>
            <person name="Ohtsubo Y."/>
            <person name="Nonoyama S."/>
            <person name="Nagata Y."/>
            <person name="Numata M."/>
            <person name="Tsuchikane K."/>
            <person name="Hosoyama A."/>
            <person name="Yamazoe A."/>
            <person name="Tsuda M."/>
            <person name="Fujita N."/>
            <person name="Kawai F."/>
        </authorList>
    </citation>
    <scope>NUCLEOTIDE SEQUENCE [LARGE SCALE GENOMIC DNA]</scope>
    <source>
        <strain evidence="3 4">203-1</strain>
    </source>
</reference>
<organism evidence="3 4">
    <name type="scientific">Sphingopyxis terrae subsp. terrae NBRC 15098</name>
    <dbReference type="NCBI Taxonomy" id="1219058"/>
    <lineage>
        <taxon>Bacteria</taxon>
        <taxon>Pseudomonadati</taxon>
        <taxon>Pseudomonadota</taxon>
        <taxon>Alphaproteobacteria</taxon>
        <taxon>Sphingomonadales</taxon>
        <taxon>Sphingomonadaceae</taxon>
        <taxon>Sphingopyxis</taxon>
    </lineage>
</organism>
<dbReference type="GO" id="GO:0035438">
    <property type="term" value="F:cyclic-di-GMP binding"/>
    <property type="evidence" value="ECO:0007669"/>
    <property type="project" value="InterPro"/>
</dbReference>
<dbReference type="AlphaFoldDB" id="A0A142VUG1"/>
<feature type="region of interest" description="Disordered" evidence="1">
    <location>
        <begin position="1"/>
        <end position="21"/>
    </location>
</feature>
<accession>A0A142VUG1</accession>